<dbReference type="SMART" id="SM00354">
    <property type="entry name" value="HTH_LACI"/>
    <property type="match status" value="1"/>
</dbReference>
<dbReference type="GO" id="GO:0000976">
    <property type="term" value="F:transcription cis-regulatory region binding"/>
    <property type="evidence" value="ECO:0007669"/>
    <property type="project" value="TreeGrafter"/>
</dbReference>
<dbReference type="Pfam" id="PF13377">
    <property type="entry name" value="Peripla_BP_3"/>
    <property type="match status" value="1"/>
</dbReference>
<dbReference type="InterPro" id="IPR010982">
    <property type="entry name" value="Lambda_DNA-bd_dom_sf"/>
</dbReference>
<sequence>MERKIVTIKDVAREAGVSVATASRALGNYGYVSEETRKKVLEAAAKLNYNHNLVAKSLRTRRTFTIGYLLPDITNPFYAGIARGIQDVAFARGYSVILCNNDNDTTKTERFFKMFLRSRVEGIIYSTPYNEALREMVERAIESGIPVVNCYGSTRVPALDVVMGDAEGGCYRATKYLLELGHRRIAFVKVRESGISKRRFEGCQRALEEFGVTVPPDFLIEVDDYSQESGYLGAKALFARWDLPTAIFAFSEQLAIGVLRAARESGVKIPEDLSLVGVDDVIGEVLQPPLTSVRIPAHEAGKAAAMLLFERIEKELLGQPRRVILEERLVVRGSTQQAKISGR</sequence>
<dbReference type="InterPro" id="IPR046335">
    <property type="entry name" value="LacI/GalR-like_sensor"/>
</dbReference>
<evidence type="ECO:0000256" key="3">
    <source>
        <dbReference type="ARBA" id="ARBA00023163"/>
    </source>
</evidence>
<dbReference type="AlphaFoldDB" id="A0A7V3YL20"/>
<gene>
    <name evidence="5" type="ORF">ENU96_03030</name>
</gene>
<comment type="caution">
    <text evidence="5">The sequence shown here is derived from an EMBL/GenBank/DDBJ whole genome shotgun (WGS) entry which is preliminary data.</text>
</comment>
<keyword evidence="3" id="KW-0804">Transcription</keyword>
<dbReference type="SUPFAM" id="SSF47413">
    <property type="entry name" value="lambda repressor-like DNA-binding domains"/>
    <property type="match status" value="1"/>
</dbReference>
<feature type="domain" description="HTH lacI-type" evidence="4">
    <location>
        <begin position="6"/>
        <end position="60"/>
    </location>
</feature>
<evidence type="ECO:0000256" key="1">
    <source>
        <dbReference type="ARBA" id="ARBA00023015"/>
    </source>
</evidence>
<evidence type="ECO:0000259" key="4">
    <source>
        <dbReference type="PROSITE" id="PS50932"/>
    </source>
</evidence>
<dbReference type="PROSITE" id="PS50932">
    <property type="entry name" value="HTH_LACI_2"/>
    <property type="match status" value="1"/>
</dbReference>
<dbReference type="Gene3D" id="3.40.50.2300">
    <property type="match status" value="2"/>
</dbReference>
<dbReference type="CDD" id="cd01392">
    <property type="entry name" value="HTH_LacI"/>
    <property type="match status" value="1"/>
</dbReference>
<dbReference type="PANTHER" id="PTHR30146">
    <property type="entry name" value="LACI-RELATED TRANSCRIPTIONAL REPRESSOR"/>
    <property type="match status" value="1"/>
</dbReference>
<dbReference type="PANTHER" id="PTHR30146:SF109">
    <property type="entry name" value="HTH-TYPE TRANSCRIPTIONAL REGULATOR GALS"/>
    <property type="match status" value="1"/>
</dbReference>
<organism evidence="5">
    <name type="scientific">Candidatus Caldatribacterium californiense</name>
    <dbReference type="NCBI Taxonomy" id="1454726"/>
    <lineage>
        <taxon>Bacteria</taxon>
        <taxon>Pseudomonadati</taxon>
        <taxon>Atribacterota</taxon>
        <taxon>Atribacteria</taxon>
        <taxon>Atribacterales</taxon>
        <taxon>Candidatus Caldatribacteriaceae</taxon>
        <taxon>Candidatus Caldatribacterium</taxon>
    </lineage>
</organism>
<protein>
    <submittedName>
        <fullName evidence="5">LacI family transcriptional regulator</fullName>
    </submittedName>
</protein>
<dbReference type="GO" id="GO:0003700">
    <property type="term" value="F:DNA-binding transcription factor activity"/>
    <property type="evidence" value="ECO:0007669"/>
    <property type="project" value="TreeGrafter"/>
</dbReference>
<keyword evidence="2" id="KW-0238">DNA-binding</keyword>
<reference evidence="5" key="1">
    <citation type="journal article" date="2020" name="mSystems">
        <title>Genome- and Community-Level Interaction Insights into Carbon Utilization and Element Cycling Functions of Hydrothermarchaeota in Hydrothermal Sediment.</title>
        <authorList>
            <person name="Zhou Z."/>
            <person name="Liu Y."/>
            <person name="Xu W."/>
            <person name="Pan J."/>
            <person name="Luo Z.H."/>
            <person name="Li M."/>
        </authorList>
    </citation>
    <scope>NUCLEOTIDE SEQUENCE [LARGE SCALE GENOMIC DNA]</scope>
    <source>
        <strain evidence="5">SpSt-716</strain>
    </source>
</reference>
<proteinExistence type="predicted"/>
<dbReference type="Gene3D" id="1.10.260.40">
    <property type="entry name" value="lambda repressor-like DNA-binding domains"/>
    <property type="match status" value="1"/>
</dbReference>
<evidence type="ECO:0000256" key="2">
    <source>
        <dbReference type="ARBA" id="ARBA00023125"/>
    </source>
</evidence>
<keyword evidence="1" id="KW-0805">Transcription regulation</keyword>
<dbReference type="CDD" id="cd06267">
    <property type="entry name" value="PBP1_LacI_sugar_binding-like"/>
    <property type="match status" value="1"/>
</dbReference>
<dbReference type="PROSITE" id="PS00356">
    <property type="entry name" value="HTH_LACI_1"/>
    <property type="match status" value="1"/>
</dbReference>
<dbReference type="SUPFAM" id="SSF53822">
    <property type="entry name" value="Periplasmic binding protein-like I"/>
    <property type="match status" value="1"/>
</dbReference>
<accession>A0A7V3YL20</accession>
<dbReference type="InterPro" id="IPR000843">
    <property type="entry name" value="HTH_LacI"/>
</dbReference>
<evidence type="ECO:0000313" key="5">
    <source>
        <dbReference type="EMBL" id="HGI74639.1"/>
    </source>
</evidence>
<dbReference type="Pfam" id="PF00356">
    <property type="entry name" value="LacI"/>
    <property type="match status" value="1"/>
</dbReference>
<dbReference type="EMBL" id="DTEN01000121">
    <property type="protein sequence ID" value="HGI74639.1"/>
    <property type="molecule type" value="Genomic_DNA"/>
</dbReference>
<name>A0A7V3YL20_9BACT</name>
<dbReference type="InterPro" id="IPR028082">
    <property type="entry name" value="Peripla_BP_I"/>
</dbReference>